<dbReference type="PANTHER" id="PTHR34211:SF3">
    <property type="entry name" value="CALCINEURIN-LIKE METALLO-PHOSPHOESTERASE SUPERFAMILY PROTEIN"/>
    <property type="match status" value="1"/>
</dbReference>
<organism evidence="2 3">
    <name type="scientific">Crenothrix polyspora</name>
    <dbReference type="NCBI Taxonomy" id="360316"/>
    <lineage>
        <taxon>Bacteria</taxon>
        <taxon>Pseudomonadati</taxon>
        <taxon>Pseudomonadota</taxon>
        <taxon>Gammaproteobacteria</taxon>
        <taxon>Methylococcales</taxon>
        <taxon>Crenotrichaceae</taxon>
        <taxon>Crenothrix</taxon>
    </lineage>
</organism>
<evidence type="ECO:0000313" key="2">
    <source>
        <dbReference type="EMBL" id="SJM90780.1"/>
    </source>
</evidence>
<feature type="transmembrane region" description="Helical" evidence="1">
    <location>
        <begin position="680"/>
        <end position="703"/>
    </location>
</feature>
<keyword evidence="1" id="KW-1133">Transmembrane helix</keyword>
<evidence type="ECO:0000256" key="1">
    <source>
        <dbReference type="SAM" id="Phobius"/>
    </source>
</evidence>
<keyword evidence="3" id="KW-1185">Reference proteome</keyword>
<dbReference type="AlphaFoldDB" id="A0A1R4H4N1"/>
<feature type="transmembrane region" description="Helical" evidence="1">
    <location>
        <begin position="547"/>
        <end position="566"/>
    </location>
</feature>
<reference evidence="3" key="1">
    <citation type="submission" date="2017-02" db="EMBL/GenBank/DDBJ databases">
        <authorList>
            <person name="Daims H."/>
        </authorList>
    </citation>
    <scope>NUCLEOTIDE SEQUENCE [LARGE SCALE GENOMIC DNA]</scope>
</reference>
<dbReference type="Proteomes" id="UP000195667">
    <property type="component" value="Unassembled WGS sequence"/>
</dbReference>
<dbReference type="RefSeq" id="WP_087142686.1">
    <property type="nucleotide sequence ID" value="NZ_FUKI01000064.1"/>
</dbReference>
<name>A0A1R4H4N1_9GAMM</name>
<gene>
    <name evidence="2" type="ORF">CRENPOLYSF1_1560001</name>
</gene>
<dbReference type="OrthoDB" id="500534at2"/>
<proteinExistence type="predicted"/>
<feature type="transmembrane region" description="Helical" evidence="1">
    <location>
        <begin position="715"/>
        <end position="735"/>
    </location>
</feature>
<feature type="transmembrane region" description="Helical" evidence="1">
    <location>
        <begin position="618"/>
        <end position="641"/>
    </location>
</feature>
<dbReference type="EMBL" id="FUKI01000064">
    <property type="protein sequence ID" value="SJM90780.1"/>
    <property type="molecule type" value="Genomic_DNA"/>
</dbReference>
<sequence>MNNDNNGNEHEFKRPVSWLMGRELLAGLKWIAAYSFLGDKLGSKDWMHAEVITPPHNNTDTACYWFDYISDTGDGMKAVYNIAYLCMSDLWLDNQRGISANSVALSADNIYNQQLPRGEFLFVGGDTAYHIADIASLKERFQAPFNWAYQAIVANTQKKPDKRPIYGIPANHDYYDVLNGFNLQFSKPITDDTKELQDNLLGLLGFDRTQTTSYLALKLPFDWWLWGLDSQSGKMDKRQQAFFISTLLQGQDKPELVKNGDLFNNARQNTVRQILQEYSPAKLIVATPEPTTVFGKWAKNDAAIINTFTYLGLESSFLEKYDGTLSGYKCRLDIAGDIHHYARYWGNTTENPHANYASVVAGGGGAFLHPSHTNVNEAAQQALYPSRKDSHTLITQAILNPLNIIQGGYIWLVGGLIALLSYFAVTVPENTWALFKLLPEDLRPDATGTVLLSSMRNALDTSGISDSMQCCSSAYYFDLSYIMLIVLLMGSQVYWLAKPDNMDRLKNVANRTWLKYVLIFLIAIIGSFLPLFNLISWTRKQLPEPMLAGLLIALFFITALLIFTLNRRYGDILIKRSKLYKQTFFEVLPLWALTIAGLTYTVFGFLRYGLYSATITSFNLMMIFIWLLMTLGLVALAVILGGQLLNNTGKIKFALIGIWHSFLQLTIPVCLVLYSSWYNIMAISIAATAITLLAGYIFSRDFLVKDLSLNQQKKLANLLFASWGVIGISVLLAALAGNPVAISNWRLVAAFLLGLLFSCIWFGWYLAVSLAYNGHANESGGGARSECYRHMIRFKLTANTLTGYVIGIDTPITEISVDHPPKFRLVDVFTLHAQ</sequence>
<protein>
    <recommendedName>
        <fullName evidence="4">Calcineurin-like phosphoesterase domain-containing protein</fullName>
    </recommendedName>
</protein>
<keyword evidence="1" id="KW-0472">Membrane</keyword>
<dbReference type="PANTHER" id="PTHR34211">
    <property type="entry name" value="CALCINEURIN-LIKE METALLO-PHOSPHOESTERASE SUPERFAMILY PROTEIN"/>
    <property type="match status" value="1"/>
</dbReference>
<dbReference type="InterPro" id="IPR029052">
    <property type="entry name" value="Metallo-depent_PP-like"/>
</dbReference>
<feature type="transmembrane region" description="Helical" evidence="1">
    <location>
        <begin position="587"/>
        <end position="606"/>
    </location>
</feature>
<keyword evidence="1" id="KW-0812">Transmembrane</keyword>
<accession>A0A1R4H4N1</accession>
<evidence type="ECO:0008006" key="4">
    <source>
        <dbReference type="Google" id="ProtNLM"/>
    </source>
</evidence>
<feature type="transmembrane region" description="Helical" evidence="1">
    <location>
        <begin position="474"/>
        <end position="496"/>
    </location>
</feature>
<evidence type="ECO:0000313" key="3">
    <source>
        <dbReference type="Proteomes" id="UP000195667"/>
    </source>
</evidence>
<feature type="transmembrane region" description="Helical" evidence="1">
    <location>
        <begin position="747"/>
        <end position="767"/>
    </location>
</feature>
<feature type="transmembrane region" description="Helical" evidence="1">
    <location>
        <begin position="653"/>
        <end position="674"/>
    </location>
</feature>
<dbReference type="SUPFAM" id="SSF56300">
    <property type="entry name" value="Metallo-dependent phosphatases"/>
    <property type="match status" value="1"/>
</dbReference>
<feature type="transmembrane region" description="Helical" evidence="1">
    <location>
        <begin position="516"/>
        <end position="535"/>
    </location>
</feature>